<evidence type="ECO:0008006" key="4">
    <source>
        <dbReference type="Google" id="ProtNLM"/>
    </source>
</evidence>
<gene>
    <name evidence="2" type="ORF">JYA63_17960</name>
</gene>
<dbReference type="Proteomes" id="UP001296923">
    <property type="component" value="Unassembled WGS sequence"/>
</dbReference>
<feature type="region of interest" description="Disordered" evidence="1">
    <location>
        <begin position="100"/>
        <end position="208"/>
    </location>
</feature>
<feature type="compositionally biased region" description="Basic and acidic residues" evidence="1">
    <location>
        <begin position="133"/>
        <end position="157"/>
    </location>
</feature>
<accession>A0ABS2ZTF6</accession>
<keyword evidence="3" id="KW-1185">Reference proteome</keyword>
<dbReference type="EMBL" id="JAFHKR010000039">
    <property type="protein sequence ID" value="MBN3556164.1"/>
    <property type="molecule type" value="Genomic_DNA"/>
</dbReference>
<evidence type="ECO:0000313" key="3">
    <source>
        <dbReference type="Proteomes" id="UP001296923"/>
    </source>
</evidence>
<dbReference type="RefSeq" id="WP_205726875.1">
    <property type="nucleotide sequence ID" value="NZ_JAFHKR010000039.1"/>
</dbReference>
<feature type="compositionally biased region" description="Basic and acidic residues" evidence="1">
    <location>
        <begin position="107"/>
        <end position="122"/>
    </location>
</feature>
<proteinExistence type="predicted"/>
<name>A0ABS2ZTF6_9BACL</name>
<comment type="caution">
    <text evidence="2">The sequence shown here is derived from an EMBL/GenBank/DDBJ whole genome shotgun (WGS) entry which is preliminary data.</text>
</comment>
<dbReference type="Pfam" id="PF14181">
    <property type="entry name" value="YqfQ"/>
    <property type="match status" value="1"/>
</dbReference>
<reference evidence="2 3" key="1">
    <citation type="submission" date="2021-01" db="EMBL/GenBank/DDBJ databases">
        <title>Genome Sequencing of Type Strains.</title>
        <authorList>
            <person name="Lemaire J.F."/>
            <person name="Inderbitzin P."/>
            <person name="Collins S.B."/>
            <person name="Wespe N."/>
            <person name="Knight-Connoni V."/>
        </authorList>
    </citation>
    <scope>NUCLEOTIDE SEQUENCE [LARGE SCALE GENOMIC DNA]</scope>
    <source>
        <strain evidence="2 3">DSM 23009</strain>
    </source>
</reference>
<evidence type="ECO:0000313" key="2">
    <source>
        <dbReference type="EMBL" id="MBN3556164.1"/>
    </source>
</evidence>
<protein>
    <recommendedName>
        <fullName evidence="4">YqfQ-like protein</fullName>
    </recommendedName>
</protein>
<organism evidence="2 3">
    <name type="scientific">Fictibacillus nanhaiensis</name>
    <dbReference type="NCBI Taxonomy" id="742169"/>
    <lineage>
        <taxon>Bacteria</taxon>
        <taxon>Bacillati</taxon>
        <taxon>Bacillota</taxon>
        <taxon>Bacilli</taxon>
        <taxon>Bacillales</taxon>
        <taxon>Fictibacillaceae</taxon>
        <taxon>Fictibacillus</taxon>
    </lineage>
</organism>
<sequence length="208" mass="22750">MQPFYRYPNQPQHPMQPFQVNPYLQNMNGMNGMPRQMGSVDRFLGTIGSGGSITGGTSVFTMLNNVQKVLKVAETMGPMIKQYGPAMRNLPSIMTALKDFQSGSSSKAEKDSEADTSEKPENTDQATETNENDDAKKTVVKKNEKKEKKKKEAEEKVVVAGPKSTTTATEPEAIPLIKKTPNATKAVPSTPKTNVPKGYHLSGPKLYV</sequence>
<dbReference type="InterPro" id="IPR025571">
    <property type="entry name" value="YqfQ"/>
</dbReference>
<evidence type="ECO:0000256" key="1">
    <source>
        <dbReference type="SAM" id="MobiDB-lite"/>
    </source>
</evidence>